<dbReference type="Proteomes" id="UP001597560">
    <property type="component" value="Unassembled WGS sequence"/>
</dbReference>
<dbReference type="SUPFAM" id="SSF46894">
    <property type="entry name" value="C-terminal effector domain of the bipartite response regulators"/>
    <property type="match status" value="1"/>
</dbReference>
<evidence type="ECO:0000313" key="5">
    <source>
        <dbReference type="EMBL" id="MFD2961307.1"/>
    </source>
</evidence>
<evidence type="ECO:0000256" key="3">
    <source>
        <dbReference type="ARBA" id="ARBA00023163"/>
    </source>
</evidence>
<dbReference type="Gene3D" id="1.10.10.10">
    <property type="entry name" value="Winged helix-like DNA-binding domain superfamily/Winged helix DNA-binding domain"/>
    <property type="match status" value="1"/>
</dbReference>
<name>A0ABW6AWT7_9SPHI</name>
<comment type="caution">
    <text evidence="5">The sequence shown here is derived from an EMBL/GenBank/DDBJ whole genome shotgun (WGS) entry which is preliminary data.</text>
</comment>
<organism evidence="5 6">
    <name type="scientific">Olivibacter jilunii</name>
    <dbReference type="NCBI Taxonomy" id="985016"/>
    <lineage>
        <taxon>Bacteria</taxon>
        <taxon>Pseudomonadati</taxon>
        <taxon>Bacteroidota</taxon>
        <taxon>Sphingobacteriia</taxon>
        <taxon>Sphingobacteriales</taxon>
        <taxon>Sphingobacteriaceae</taxon>
        <taxon>Olivibacter</taxon>
    </lineage>
</organism>
<evidence type="ECO:0000259" key="4">
    <source>
        <dbReference type="PROSITE" id="PS50043"/>
    </source>
</evidence>
<keyword evidence="2" id="KW-0238">DNA-binding</keyword>
<protein>
    <submittedName>
        <fullName evidence="5">Response regulator transcription factor</fullName>
    </submittedName>
</protein>
<keyword evidence="3" id="KW-0804">Transcription</keyword>
<dbReference type="InterPro" id="IPR016032">
    <property type="entry name" value="Sig_transdc_resp-reg_C-effctor"/>
</dbReference>
<keyword evidence="1" id="KW-0805">Transcription regulation</keyword>
<dbReference type="PANTHER" id="PTHR44688:SF16">
    <property type="entry name" value="DNA-BINDING TRANSCRIPTIONAL ACTIVATOR DEVR_DOSR"/>
    <property type="match status" value="1"/>
</dbReference>
<dbReference type="PANTHER" id="PTHR44688">
    <property type="entry name" value="DNA-BINDING TRANSCRIPTIONAL ACTIVATOR DEVR_DOSR"/>
    <property type="match status" value="1"/>
</dbReference>
<feature type="domain" description="HTH luxR-type" evidence="4">
    <location>
        <begin position="124"/>
        <end position="189"/>
    </location>
</feature>
<dbReference type="PRINTS" id="PR00038">
    <property type="entry name" value="HTHLUXR"/>
</dbReference>
<keyword evidence="6" id="KW-1185">Reference proteome</keyword>
<dbReference type="InterPro" id="IPR000792">
    <property type="entry name" value="Tscrpt_reg_LuxR_C"/>
</dbReference>
<dbReference type="InterPro" id="IPR036388">
    <property type="entry name" value="WH-like_DNA-bd_sf"/>
</dbReference>
<evidence type="ECO:0000256" key="2">
    <source>
        <dbReference type="ARBA" id="ARBA00023125"/>
    </source>
</evidence>
<dbReference type="CDD" id="cd06170">
    <property type="entry name" value="LuxR_C_like"/>
    <property type="match status" value="1"/>
</dbReference>
<gene>
    <name evidence="5" type="ORF">ACFS6J_05905</name>
</gene>
<sequence length="191" mass="21609">MIKTLEIPHFPAGLVCNKVEIFANGDEPHCLTGGQTYSFEDFSDRTKEILQESLDNSDDDVHEGLTLMGKIDQEDRLKQFTYCMFGGFDHFHDIDENGKLGDIEYFDCGKRGNCPGEFLVCKLPQTDNGSLTKSETQVLKLIRYGKTVKEIAYETHTSELTIKTHIQNIKKKVGYGRMAELAVFAFAKQLN</sequence>
<proteinExistence type="predicted"/>
<dbReference type="RefSeq" id="WP_377609409.1">
    <property type="nucleotide sequence ID" value="NZ_JBHUPA010000002.1"/>
</dbReference>
<dbReference type="SMART" id="SM00421">
    <property type="entry name" value="HTH_LUXR"/>
    <property type="match status" value="1"/>
</dbReference>
<accession>A0ABW6AWT7</accession>
<evidence type="ECO:0000256" key="1">
    <source>
        <dbReference type="ARBA" id="ARBA00023015"/>
    </source>
</evidence>
<dbReference type="EMBL" id="JBHUPA010000002">
    <property type="protein sequence ID" value="MFD2961307.1"/>
    <property type="molecule type" value="Genomic_DNA"/>
</dbReference>
<evidence type="ECO:0000313" key="6">
    <source>
        <dbReference type="Proteomes" id="UP001597560"/>
    </source>
</evidence>
<reference evidence="6" key="1">
    <citation type="journal article" date="2019" name="Int. J. Syst. Evol. Microbiol.">
        <title>The Global Catalogue of Microorganisms (GCM) 10K type strain sequencing project: providing services to taxonomists for standard genome sequencing and annotation.</title>
        <authorList>
            <consortium name="The Broad Institute Genomics Platform"/>
            <consortium name="The Broad Institute Genome Sequencing Center for Infectious Disease"/>
            <person name="Wu L."/>
            <person name="Ma J."/>
        </authorList>
    </citation>
    <scope>NUCLEOTIDE SEQUENCE [LARGE SCALE GENOMIC DNA]</scope>
    <source>
        <strain evidence="6">KCTC 23098</strain>
    </source>
</reference>
<dbReference type="Pfam" id="PF00196">
    <property type="entry name" value="GerE"/>
    <property type="match status" value="1"/>
</dbReference>
<dbReference type="PROSITE" id="PS50043">
    <property type="entry name" value="HTH_LUXR_2"/>
    <property type="match status" value="1"/>
</dbReference>